<evidence type="ECO:0000256" key="2">
    <source>
        <dbReference type="ARBA" id="ARBA00004613"/>
    </source>
</evidence>
<dbReference type="GO" id="GO:0006644">
    <property type="term" value="P:phospholipid metabolic process"/>
    <property type="evidence" value="ECO:0007669"/>
    <property type="project" value="TreeGrafter"/>
</dbReference>
<dbReference type="PANTHER" id="PTHR46320:SF1">
    <property type="entry name" value="GLYCEROPHOSPHODIESTER PHOSPHODIESTERASE 1"/>
    <property type="match status" value="1"/>
</dbReference>
<keyword evidence="3" id="KW-0964">Secreted</keyword>
<dbReference type="GO" id="GO:0008889">
    <property type="term" value="F:glycerophosphodiester phosphodiesterase activity"/>
    <property type="evidence" value="ECO:0007669"/>
    <property type="project" value="TreeGrafter"/>
</dbReference>
<dbReference type="GO" id="GO:0006580">
    <property type="term" value="P:ethanolamine metabolic process"/>
    <property type="evidence" value="ECO:0007669"/>
    <property type="project" value="TreeGrafter"/>
</dbReference>
<comment type="caution">
    <text evidence="9">The sequence shown here is derived from an EMBL/GenBank/DDBJ whole genome shotgun (WGS) entry which is preliminary data.</text>
</comment>
<evidence type="ECO:0000256" key="7">
    <source>
        <dbReference type="ARBA" id="ARBA00023239"/>
    </source>
</evidence>
<dbReference type="GO" id="GO:0005576">
    <property type="term" value="C:extracellular region"/>
    <property type="evidence" value="ECO:0007669"/>
    <property type="project" value="UniProtKB-SubCell"/>
</dbReference>
<dbReference type="SUPFAM" id="SSF51695">
    <property type="entry name" value="PLC-like phosphodiesterases"/>
    <property type="match status" value="1"/>
</dbReference>
<evidence type="ECO:0000256" key="1">
    <source>
        <dbReference type="ARBA" id="ARBA00000110"/>
    </source>
</evidence>
<dbReference type="InterPro" id="IPR030395">
    <property type="entry name" value="GP_PDE_dom"/>
</dbReference>
<comment type="subcellular location">
    <subcellularLocation>
        <location evidence="2">Secreted</location>
    </subcellularLocation>
</comment>
<dbReference type="PANTHER" id="PTHR46320">
    <property type="entry name" value="GLYCEROPHOSPHODIESTER PHOSPHODIESTERASE 1"/>
    <property type="match status" value="1"/>
</dbReference>
<dbReference type="GO" id="GO:0005886">
    <property type="term" value="C:plasma membrane"/>
    <property type="evidence" value="ECO:0007669"/>
    <property type="project" value="TreeGrafter"/>
</dbReference>
<dbReference type="GO" id="GO:0070291">
    <property type="term" value="P:N-acylethanolamine metabolic process"/>
    <property type="evidence" value="ECO:0007669"/>
    <property type="project" value="TreeGrafter"/>
</dbReference>
<name>A0AAV6TT57_9ARAC</name>
<evidence type="ECO:0000313" key="9">
    <source>
        <dbReference type="EMBL" id="KAG8174601.1"/>
    </source>
</evidence>
<comment type="catalytic activity">
    <reaction evidence="1">
        <text>an N-(acyl)-sphingosylphosphoethanolamine = an N-(acyl)-sphingosyl-1,3-cyclic phosphate + ethanolamine</text>
        <dbReference type="Rhea" id="RHEA:60648"/>
        <dbReference type="ChEBI" id="CHEBI:57603"/>
        <dbReference type="ChEBI" id="CHEBI:143891"/>
        <dbReference type="ChEBI" id="CHEBI:143892"/>
    </reaction>
</comment>
<evidence type="ECO:0000256" key="3">
    <source>
        <dbReference type="ARBA" id="ARBA00022525"/>
    </source>
</evidence>
<dbReference type="Gene3D" id="3.20.20.190">
    <property type="entry name" value="Phosphatidylinositol (PI) phosphodiesterase"/>
    <property type="match status" value="1"/>
</dbReference>
<organism evidence="9 10">
    <name type="scientific">Oedothorax gibbosus</name>
    <dbReference type="NCBI Taxonomy" id="931172"/>
    <lineage>
        <taxon>Eukaryota</taxon>
        <taxon>Metazoa</taxon>
        <taxon>Ecdysozoa</taxon>
        <taxon>Arthropoda</taxon>
        <taxon>Chelicerata</taxon>
        <taxon>Arachnida</taxon>
        <taxon>Araneae</taxon>
        <taxon>Araneomorphae</taxon>
        <taxon>Entelegynae</taxon>
        <taxon>Araneoidea</taxon>
        <taxon>Linyphiidae</taxon>
        <taxon>Erigoninae</taxon>
        <taxon>Oedothorax</taxon>
    </lineage>
</organism>
<dbReference type="GO" id="GO:0046872">
    <property type="term" value="F:metal ion binding"/>
    <property type="evidence" value="ECO:0007669"/>
    <property type="project" value="UniProtKB-KW"/>
</dbReference>
<dbReference type="EMBL" id="JAFNEN010001182">
    <property type="protein sequence ID" value="KAG8174601.1"/>
    <property type="molecule type" value="Genomic_DNA"/>
</dbReference>
<proteinExistence type="predicted"/>
<evidence type="ECO:0000256" key="4">
    <source>
        <dbReference type="ARBA" id="ARBA00022723"/>
    </source>
</evidence>
<evidence type="ECO:0000256" key="5">
    <source>
        <dbReference type="ARBA" id="ARBA00022842"/>
    </source>
</evidence>
<dbReference type="Proteomes" id="UP000827092">
    <property type="component" value="Unassembled WGS sequence"/>
</dbReference>
<sequence>MFSKHRELYQQAVVASFFPSFIYQLRRVDPAIVTALTFRPHFMTLTDIPNGKPRHDSWWRHQVARIGDVVLEWSFHNLVWYLTGSSAVLIHKDYLSGEYVRMWRNRGLHVIAWTPNHRLEKEYLRKVLNVTSITDTLV</sequence>
<dbReference type="GO" id="GO:0016829">
    <property type="term" value="F:lyase activity"/>
    <property type="evidence" value="ECO:0007669"/>
    <property type="project" value="UniProtKB-KW"/>
</dbReference>
<dbReference type="AlphaFoldDB" id="A0AAV6TT57"/>
<feature type="domain" description="GP-PDE" evidence="8">
    <location>
        <begin position="10"/>
        <end position="135"/>
    </location>
</feature>
<gene>
    <name evidence="9" type="ORF">JTE90_007777</name>
</gene>
<evidence type="ECO:0000313" key="10">
    <source>
        <dbReference type="Proteomes" id="UP000827092"/>
    </source>
</evidence>
<keyword evidence="10" id="KW-1185">Reference proteome</keyword>
<keyword evidence="4" id="KW-0479">Metal-binding</keyword>
<keyword evidence="7" id="KW-0456">Lyase</keyword>
<dbReference type="Pfam" id="PF03009">
    <property type="entry name" value="GDPD"/>
    <property type="match status" value="1"/>
</dbReference>
<reference evidence="9 10" key="1">
    <citation type="journal article" date="2022" name="Nat. Ecol. Evol.">
        <title>A masculinizing supergene underlies an exaggerated male reproductive morph in a spider.</title>
        <authorList>
            <person name="Hendrickx F."/>
            <person name="De Corte Z."/>
            <person name="Sonet G."/>
            <person name="Van Belleghem S.M."/>
            <person name="Kostlbacher S."/>
            <person name="Vangestel C."/>
        </authorList>
    </citation>
    <scope>NUCLEOTIDE SEQUENCE [LARGE SCALE GENOMIC DNA]</scope>
    <source>
        <strain evidence="9">W744_W776</strain>
    </source>
</reference>
<protein>
    <recommendedName>
        <fullName evidence="8">GP-PDE domain-containing protein</fullName>
    </recommendedName>
</protein>
<keyword evidence="5" id="KW-0460">Magnesium</keyword>
<evidence type="ECO:0000259" key="8">
    <source>
        <dbReference type="Pfam" id="PF03009"/>
    </source>
</evidence>
<evidence type="ECO:0000256" key="6">
    <source>
        <dbReference type="ARBA" id="ARBA00023157"/>
    </source>
</evidence>
<dbReference type="InterPro" id="IPR017946">
    <property type="entry name" value="PLC-like_Pdiesterase_TIM-brl"/>
</dbReference>
<accession>A0AAV6TT57</accession>
<keyword evidence="6" id="KW-1015">Disulfide bond</keyword>